<name>A0A655IQB8_MYCTX</name>
<feature type="region of interest" description="Disordered" evidence="1">
    <location>
        <begin position="32"/>
        <end position="59"/>
    </location>
</feature>
<organism evidence="2 3">
    <name type="scientific">Mycobacterium tuberculosis</name>
    <dbReference type="NCBI Taxonomy" id="1773"/>
    <lineage>
        <taxon>Bacteria</taxon>
        <taxon>Bacillati</taxon>
        <taxon>Actinomycetota</taxon>
        <taxon>Actinomycetes</taxon>
        <taxon>Mycobacteriales</taxon>
        <taxon>Mycobacteriaceae</taxon>
        <taxon>Mycobacterium</taxon>
        <taxon>Mycobacterium tuberculosis complex</taxon>
    </lineage>
</organism>
<gene>
    <name evidence="2" type="ORF">ERS007741_01469</name>
</gene>
<evidence type="ECO:0000313" key="2">
    <source>
        <dbReference type="EMBL" id="COW09777.1"/>
    </source>
</evidence>
<proteinExistence type="predicted"/>
<dbReference type="EMBL" id="CHKL01000128">
    <property type="protein sequence ID" value="COW09777.1"/>
    <property type="molecule type" value="Genomic_DNA"/>
</dbReference>
<protein>
    <submittedName>
        <fullName evidence="2">Uncharacterized protein</fullName>
    </submittedName>
</protein>
<dbReference type="Proteomes" id="UP000048600">
    <property type="component" value="Unassembled WGS sequence"/>
</dbReference>
<dbReference type="AlphaFoldDB" id="A0A655IQB8"/>
<evidence type="ECO:0000256" key="1">
    <source>
        <dbReference type="SAM" id="MobiDB-lite"/>
    </source>
</evidence>
<accession>A0A655IQB8</accession>
<reference evidence="2 3" key="1">
    <citation type="submission" date="2015-03" db="EMBL/GenBank/DDBJ databases">
        <authorList>
            <consortium name="Pathogen Informatics"/>
        </authorList>
    </citation>
    <scope>NUCLEOTIDE SEQUENCE [LARGE SCALE GENOMIC DNA]</scope>
    <source>
        <strain evidence="2 3">P00601463</strain>
    </source>
</reference>
<sequence>MARGAVPRALLRAIVVGELGDVLGQRATGNVSQRGLLQHRPHTGAQRAPNVGQRGSGARVGQVAKSDIADTSQRSVDAAQYVGDADLGARTRQFITTLATAVASHQAVGAQVGQDIDEKLRWYALGRSQIVGLDHGATGGRGELDHRPHRVLRLS</sequence>
<evidence type="ECO:0000313" key="3">
    <source>
        <dbReference type="Proteomes" id="UP000048600"/>
    </source>
</evidence>